<evidence type="ECO:0000313" key="1">
    <source>
        <dbReference type="EMBL" id="ROQ49095.1"/>
    </source>
</evidence>
<dbReference type="AlphaFoldDB" id="A0A9X8HJF6"/>
<sequence>MTETFDFDIEADADGDISQRTWDNDFGDGYAQSGGTGINTKSQSWNATHTGLLEQGEEALEICKFLDRHEGYKTFFWTPPGGVQGRYRVKGYKLKARGSSKLVTISWTFVQRFTPY</sequence>
<proteinExistence type="predicted"/>
<accession>A0A9X8HJF6</accession>
<dbReference type="RefSeq" id="WP_123753164.1">
    <property type="nucleotide sequence ID" value="NZ_RJUR01000014.1"/>
</dbReference>
<organism evidence="1 2">
    <name type="scientific">Pseudomonas putida</name>
    <name type="common">Arthrobacter siderocapsulatus</name>
    <dbReference type="NCBI Taxonomy" id="303"/>
    <lineage>
        <taxon>Bacteria</taxon>
        <taxon>Pseudomonadati</taxon>
        <taxon>Pseudomonadota</taxon>
        <taxon>Gammaproteobacteria</taxon>
        <taxon>Pseudomonadales</taxon>
        <taxon>Pseudomonadaceae</taxon>
        <taxon>Pseudomonas</taxon>
    </lineage>
</organism>
<gene>
    <name evidence="1" type="ORF">EDF85_3403</name>
</gene>
<protein>
    <submittedName>
        <fullName evidence="1">Phage-related protein</fullName>
    </submittedName>
</protein>
<dbReference type="InterPro" id="IPR010265">
    <property type="entry name" value="Phage_lambda_TipM"/>
</dbReference>
<dbReference type="EMBL" id="RJUR01000014">
    <property type="protein sequence ID" value="ROQ49095.1"/>
    <property type="molecule type" value="Genomic_DNA"/>
</dbReference>
<comment type="caution">
    <text evidence="1">The sequence shown here is derived from an EMBL/GenBank/DDBJ whole genome shotgun (WGS) entry which is preliminary data.</text>
</comment>
<evidence type="ECO:0000313" key="2">
    <source>
        <dbReference type="Proteomes" id="UP000269115"/>
    </source>
</evidence>
<dbReference type="Pfam" id="PF05939">
    <property type="entry name" value="Phage_min_tail"/>
    <property type="match status" value="1"/>
</dbReference>
<name>A0A9X8HJF6_PSEPU</name>
<reference evidence="1 2" key="1">
    <citation type="submission" date="2018-11" db="EMBL/GenBank/DDBJ databases">
        <title>Genomic analyses of the natural microbiome of Caenorhabditis elegans.</title>
        <authorList>
            <person name="Samuel B."/>
        </authorList>
    </citation>
    <scope>NUCLEOTIDE SEQUENCE [LARGE SCALE GENOMIC DNA]</scope>
    <source>
        <strain evidence="1 2">BIGb0473</strain>
    </source>
</reference>
<dbReference type="Proteomes" id="UP000269115">
    <property type="component" value="Unassembled WGS sequence"/>
</dbReference>